<comment type="caution">
    <text evidence="1">The sequence shown here is derived from an EMBL/GenBank/DDBJ whole genome shotgun (WGS) entry which is preliminary data.</text>
</comment>
<gene>
    <name evidence="1" type="ORF">Pint_32164</name>
</gene>
<protein>
    <submittedName>
        <fullName evidence="1">Uncharacterized protein</fullName>
    </submittedName>
</protein>
<proteinExistence type="predicted"/>
<keyword evidence="2" id="KW-1185">Reference proteome</keyword>
<accession>A0ACC0XMF2</accession>
<organism evidence="1 2">
    <name type="scientific">Pistacia integerrima</name>
    <dbReference type="NCBI Taxonomy" id="434235"/>
    <lineage>
        <taxon>Eukaryota</taxon>
        <taxon>Viridiplantae</taxon>
        <taxon>Streptophyta</taxon>
        <taxon>Embryophyta</taxon>
        <taxon>Tracheophyta</taxon>
        <taxon>Spermatophyta</taxon>
        <taxon>Magnoliopsida</taxon>
        <taxon>eudicotyledons</taxon>
        <taxon>Gunneridae</taxon>
        <taxon>Pentapetalae</taxon>
        <taxon>rosids</taxon>
        <taxon>malvids</taxon>
        <taxon>Sapindales</taxon>
        <taxon>Anacardiaceae</taxon>
        <taxon>Pistacia</taxon>
    </lineage>
</organism>
<sequence length="1053" mass="119535">MGSTIDCIEVKNFINSELYNALMIQEDEKRVIDLCRKIPDHALHILTVHDDSLLHMATYSKKSDLVVKLLEELPEQYLDKMTRQNKAGNTILHETATSNHALPVAEKVLKRAPGLLGIRNNNGETALFRAARYGKADIFNFLAGKICNYDQASKLPFFQRTDKTTVLHIAILSQHFGLALQIAKEYKFLIGEQDVDGMTSLQLLSCKPEAFHRKREDGFLEKIVNYVKFSCILSWRQAIQQEKHQYESAIELAKFLIKRDTSWELTYSIQDQSRPKIHKYGRANIEPSSTNIVSPTGNIDAETPLFLATKSGCLEIVKEILKTYPQAVEHIDDEGRNILHVAIKYRQLEIFELVRQLEVPMRRLVRKIDNNGNTILHMVGVKIKDFVPEKMEGPALVLQDELHSYQRVKDPVMYCIAGDVDEKHRVNSELYNALMIVEDEEKVIELSRKIPDHALHILTIHDDTVLHMATYSKKEHLVLRLLDELPEHYLDKMTRQNNAGNTILHDTATSNHALRVADKVLKKAPGLLGMRNNNGETALFRAARYGKTDIFNFLAGKVSGYDQTSKHPFLQRTDKTNVLHISILSQHFELALQIAKEYKSLIGEQDVDGMTPLQLLSCKPEAFKRKREEIFLKKLINCFTWNCSLRQRVLMEKEERQYESAMELAKFLIRKDTTWEDSYSIQDQSRPKIHKYGLNPTLSAAEKGSGEAGAGGGDGAETPLFLATKSGCIEIVKEILNAYPQAIEHIDDEGRNLLHVAIKYRQLEIFELVRQMEVPIRRLVRKTDNSGNTILHMAGIKRTDYVPEKMEGPAFVLQEELLWYERVQEVTISHFMNHRNNSALTAEGLFAAANNELRVTSKEWLKHTAEGCSVVSVLIATVAFAAAYTVPGGSNEKTGFPVLINQPFFVVFTISDVLSLTFSLAAVVTFLSILSSPFRLEDFKHSLPNKMTLGFTFLFLSVCLMMVAFAATILLMIKNKEHWAKIMLYTCSFIPVGIFALSYFPLYIITSITRGCKQLGKKARRLIPRSFEAFLKRIFCLSTGFKARTPAGSSIIP</sequence>
<dbReference type="Proteomes" id="UP001163603">
    <property type="component" value="Chromosome 11"/>
</dbReference>
<name>A0ACC0XMF2_9ROSI</name>
<evidence type="ECO:0000313" key="2">
    <source>
        <dbReference type="Proteomes" id="UP001163603"/>
    </source>
</evidence>
<evidence type="ECO:0000313" key="1">
    <source>
        <dbReference type="EMBL" id="KAJ0020400.1"/>
    </source>
</evidence>
<dbReference type="EMBL" id="CM047746">
    <property type="protein sequence ID" value="KAJ0020400.1"/>
    <property type="molecule type" value="Genomic_DNA"/>
</dbReference>
<reference evidence="2" key="1">
    <citation type="journal article" date="2023" name="G3 (Bethesda)">
        <title>Genome assembly and association tests identify interacting loci associated with vigor, precocity, and sex in interspecific pistachio rootstocks.</title>
        <authorList>
            <person name="Palmer W."/>
            <person name="Jacygrad E."/>
            <person name="Sagayaradj S."/>
            <person name="Cavanaugh K."/>
            <person name="Han R."/>
            <person name="Bertier L."/>
            <person name="Beede B."/>
            <person name="Kafkas S."/>
            <person name="Golino D."/>
            <person name="Preece J."/>
            <person name="Michelmore R."/>
        </authorList>
    </citation>
    <scope>NUCLEOTIDE SEQUENCE [LARGE SCALE GENOMIC DNA]</scope>
</reference>